<dbReference type="Proteomes" id="UP000198922">
    <property type="component" value="Unassembled WGS sequence"/>
</dbReference>
<evidence type="ECO:0000313" key="2">
    <source>
        <dbReference type="EMBL" id="SDF33904.1"/>
    </source>
</evidence>
<evidence type="ECO:0000313" key="3">
    <source>
        <dbReference type="Proteomes" id="UP000198922"/>
    </source>
</evidence>
<protein>
    <submittedName>
        <fullName evidence="2">Flagellar export protein FliJ</fullName>
    </submittedName>
</protein>
<dbReference type="EMBL" id="FNAT01000011">
    <property type="protein sequence ID" value="SDF33904.1"/>
    <property type="molecule type" value="Genomic_DNA"/>
</dbReference>
<keyword evidence="2" id="KW-0282">Flagellum</keyword>
<keyword evidence="3" id="KW-1185">Reference proteome</keyword>
<dbReference type="AlphaFoldDB" id="A0A1G7KAB7"/>
<reference evidence="3" key="1">
    <citation type="submission" date="2016-10" db="EMBL/GenBank/DDBJ databases">
        <authorList>
            <person name="Varghese N."/>
            <person name="Submissions S."/>
        </authorList>
    </citation>
    <scope>NUCLEOTIDE SEQUENCE [LARGE SCALE GENOMIC DNA]</scope>
    <source>
        <strain evidence="3">DSM 21424</strain>
    </source>
</reference>
<gene>
    <name evidence="2" type="ORF">SAMN04488567_0136</name>
</gene>
<keyword evidence="2" id="KW-0969">Cilium</keyword>
<dbReference type="OrthoDB" id="7875670at2"/>
<dbReference type="STRING" id="521013.SAMN04488567_0136"/>
<proteinExistence type="predicted"/>
<keyword evidence="2" id="KW-0966">Cell projection</keyword>
<feature type="coiled-coil region" evidence="1">
    <location>
        <begin position="102"/>
        <end position="129"/>
    </location>
</feature>
<organism evidence="2 3">
    <name type="scientific">Limimaricola pyoseonensis</name>
    <dbReference type="NCBI Taxonomy" id="521013"/>
    <lineage>
        <taxon>Bacteria</taxon>
        <taxon>Pseudomonadati</taxon>
        <taxon>Pseudomonadota</taxon>
        <taxon>Alphaproteobacteria</taxon>
        <taxon>Rhodobacterales</taxon>
        <taxon>Paracoccaceae</taxon>
        <taxon>Limimaricola</taxon>
    </lineage>
</organism>
<accession>A0A1G7KAB7</accession>
<dbReference type="RefSeq" id="WP_090114841.1">
    <property type="nucleotide sequence ID" value="NZ_FNAT01000011.1"/>
</dbReference>
<keyword evidence="1" id="KW-0175">Coiled coil</keyword>
<name>A0A1G7KAB7_9RHOB</name>
<evidence type="ECO:0000256" key="1">
    <source>
        <dbReference type="SAM" id="Coils"/>
    </source>
</evidence>
<sequence length="147" mass="16601">MADRRVRALALLERLGRLEVEARVTELQSLHARMDELQAKSRETGAALERDGHIVSIESAPYVGDYIRSARAEIGRLDQARAALEPEARALEDEMRDRFREMKTHAKLAQRLEARHAEARAAQEAAQAEESALQRWMRLRDAAQGGC</sequence>